<dbReference type="EMBL" id="MLHV01000039">
    <property type="protein sequence ID" value="OHT90678.1"/>
    <property type="molecule type" value="Genomic_DNA"/>
</dbReference>
<evidence type="ECO:0000313" key="3">
    <source>
        <dbReference type="Proteomes" id="UP000179636"/>
    </source>
</evidence>
<evidence type="ECO:0000256" key="1">
    <source>
        <dbReference type="SAM" id="Phobius"/>
    </source>
</evidence>
<dbReference type="OrthoDB" id="4629654at2"/>
<gene>
    <name evidence="2" type="ORF">BKG61_27190</name>
</gene>
<sequence length="137" mass="14983">MISVSVPKAVLAARSWPDTPEEYLSSAIAVLCLIGFGALAMFCVFRFMAAWRKSYASRLARESEQFRTRWPADRLRNAPYPELAAEAQRCWQLALLIEERAGSGDRGNAALARAIAMRGQASSLADALNYAAGSGQR</sequence>
<name>A0A1S1JUB4_9MYCO</name>
<keyword evidence="1" id="KW-0812">Transmembrane</keyword>
<protein>
    <submittedName>
        <fullName evidence="2">Uncharacterized protein</fullName>
    </submittedName>
</protein>
<proteinExistence type="predicted"/>
<feature type="transmembrane region" description="Helical" evidence="1">
    <location>
        <begin position="23"/>
        <end position="49"/>
    </location>
</feature>
<organism evidence="2 3">
    <name type="scientific">Mycobacterium syngnathidarum</name>
    <dbReference type="NCBI Taxonomy" id="1908205"/>
    <lineage>
        <taxon>Bacteria</taxon>
        <taxon>Bacillati</taxon>
        <taxon>Actinomycetota</taxon>
        <taxon>Actinomycetes</taxon>
        <taxon>Mycobacteriales</taxon>
        <taxon>Mycobacteriaceae</taxon>
        <taxon>Mycobacterium</taxon>
    </lineage>
</organism>
<dbReference type="RefSeq" id="WP_070946859.1">
    <property type="nucleotide sequence ID" value="NZ_MLHV01000039.1"/>
</dbReference>
<keyword evidence="1" id="KW-0472">Membrane</keyword>
<comment type="caution">
    <text evidence="2">The sequence shown here is derived from an EMBL/GenBank/DDBJ whole genome shotgun (WGS) entry which is preliminary data.</text>
</comment>
<accession>A0A1S1JUB4</accession>
<keyword evidence="3" id="KW-1185">Reference proteome</keyword>
<dbReference type="AlphaFoldDB" id="A0A1S1JUB4"/>
<dbReference type="Proteomes" id="UP000179636">
    <property type="component" value="Unassembled WGS sequence"/>
</dbReference>
<keyword evidence="1" id="KW-1133">Transmembrane helix</keyword>
<evidence type="ECO:0000313" key="2">
    <source>
        <dbReference type="EMBL" id="OHT90678.1"/>
    </source>
</evidence>
<reference evidence="2 3" key="1">
    <citation type="submission" date="2016-10" db="EMBL/GenBank/DDBJ databases">
        <title>Evaluation of Human, Animal and Environmental Mycobacterium chelonae Isolates by Core Genome Phylogenomic Analysis, Targeted Gene Comparison, and Anti-microbial Susceptibility Patterns: A Tale of Mistaken Identities.</title>
        <authorList>
            <person name="Fogelson S.B."/>
            <person name="Camus A.C."/>
            <person name="Lorenz W."/>
            <person name="Vasireddy R."/>
            <person name="Vasireddy S."/>
            <person name="Smith T."/>
            <person name="Brown-Elliott B.A."/>
            <person name="Wallace R.J.Jr."/>
            <person name="Hasan N.A."/>
            <person name="Reischl U."/>
            <person name="Sanchez S."/>
        </authorList>
    </citation>
    <scope>NUCLEOTIDE SEQUENCE [LARGE SCALE GENOMIC DNA]</scope>
    <source>
        <strain evidence="2 3">24999</strain>
    </source>
</reference>